<sequence length="132" mass="14082">MPSGLGALGIAGHPIACGRWHQMAGGDNRIAAGWGCRSIDVAVGAQYHKEKLSNSYSDLLTSGFGGFLGPNRSTAFQQDVKSVFAEADYELIDGLNINAAARYEDNGNFDTVAPKNVGKPPSANALRRRCRR</sequence>
<evidence type="ECO:0000313" key="4">
    <source>
        <dbReference type="EMBL" id="MBB6504675.1"/>
    </source>
</evidence>
<keyword evidence="4" id="KW-0675">Receptor</keyword>
<dbReference type="InterPro" id="IPR036942">
    <property type="entry name" value="Beta-barrel_TonB_sf"/>
</dbReference>
<proteinExistence type="predicted"/>
<name>A0A7X0JCF9_9SPHN</name>
<gene>
    <name evidence="4" type="ORF">F4693_001648</name>
</gene>
<evidence type="ECO:0000256" key="1">
    <source>
        <dbReference type="ARBA" id="ARBA00004442"/>
    </source>
</evidence>
<dbReference type="GO" id="GO:0009279">
    <property type="term" value="C:cell outer membrane"/>
    <property type="evidence" value="ECO:0007669"/>
    <property type="project" value="UniProtKB-SubCell"/>
</dbReference>
<dbReference type="AlphaFoldDB" id="A0A7X0JCF9"/>
<dbReference type="Proteomes" id="UP000522313">
    <property type="component" value="Unassembled WGS sequence"/>
</dbReference>
<keyword evidence="2" id="KW-0472">Membrane</keyword>
<comment type="subcellular location">
    <subcellularLocation>
        <location evidence="1">Cell outer membrane</location>
    </subcellularLocation>
</comment>
<reference evidence="4 5" key="2">
    <citation type="submission" date="2020-08" db="EMBL/GenBank/DDBJ databases">
        <authorList>
            <person name="Partida-Martinez L."/>
            <person name="Huntemann M."/>
            <person name="Clum A."/>
            <person name="Wang J."/>
            <person name="Palaniappan K."/>
            <person name="Ritter S."/>
            <person name="Chen I.-M."/>
            <person name="Stamatis D."/>
            <person name="Reddy T."/>
            <person name="O'Malley R."/>
            <person name="Daum C."/>
            <person name="Shapiro N."/>
            <person name="Ivanova N."/>
            <person name="Kyrpides N."/>
            <person name="Woyke T."/>
        </authorList>
    </citation>
    <scope>NUCLEOTIDE SEQUENCE [LARGE SCALE GENOMIC DNA]</scope>
    <source>
        <strain evidence="4 5">AS3.13</strain>
    </source>
</reference>
<organism evidence="4 5">
    <name type="scientific">Sphingomonas endophytica</name>
    <dbReference type="NCBI Taxonomy" id="869719"/>
    <lineage>
        <taxon>Bacteria</taxon>
        <taxon>Pseudomonadati</taxon>
        <taxon>Pseudomonadota</taxon>
        <taxon>Alphaproteobacteria</taxon>
        <taxon>Sphingomonadales</taxon>
        <taxon>Sphingomonadaceae</taxon>
        <taxon>Sphingomonas</taxon>
    </lineage>
</organism>
<accession>A0A7X0JCF9</accession>
<keyword evidence="3" id="KW-0998">Cell outer membrane</keyword>
<evidence type="ECO:0000256" key="2">
    <source>
        <dbReference type="ARBA" id="ARBA00023136"/>
    </source>
</evidence>
<dbReference type="Gene3D" id="2.40.170.20">
    <property type="entry name" value="TonB-dependent receptor, beta-barrel domain"/>
    <property type="match status" value="1"/>
</dbReference>
<evidence type="ECO:0000313" key="5">
    <source>
        <dbReference type="Proteomes" id="UP000522313"/>
    </source>
</evidence>
<dbReference type="SUPFAM" id="SSF56935">
    <property type="entry name" value="Porins"/>
    <property type="match status" value="1"/>
</dbReference>
<reference evidence="4 5" key="1">
    <citation type="submission" date="2020-08" db="EMBL/GenBank/DDBJ databases">
        <title>The Agave Microbiome: Exploring the role of microbial communities in plant adaptations to desert environments.</title>
        <authorList>
            <person name="Partida-Martinez L.P."/>
        </authorList>
    </citation>
    <scope>NUCLEOTIDE SEQUENCE [LARGE SCALE GENOMIC DNA]</scope>
    <source>
        <strain evidence="4 5">AS3.13</strain>
    </source>
</reference>
<evidence type="ECO:0000256" key="3">
    <source>
        <dbReference type="ARBA" id="ARBA00023237"/>
    </source>
</evidence>
<dbReference type="EMBL" id="JACHBT010000007">
    <property type="protein sequence ID" value="MBB6504675.1"/>
    <property type="molecule type" value="Genomic_DNA"/>
</dbReference>
<comment type="caution">
    <text evidence="4">The sequence shown here is derived from an EMBL/GenBank/DDBJ whole genome shotgun (WGS) entry which is preliminary data.</text>
</comment>
<protein>
    <submittedName>
        <fullName evidence="4">Outer membrane receptor protein involved in Fe transport</fullName>
    </submittedName>
</protein>